<dbReference type="InterPro" id="IPR002060">
    <property type="entry name" value="Squ/phyt_synthse"/>
</dbReference>
<dbReference type="EC" id="2.5.1.32" evidence="2"/>
<dbReference type="InterPro" id="IPR008949">
    <property type="entry name" value="Isoprenoid_synthase_dom_sf"/>
</dbReference>
<dbReference type="Proteomes" id="UP001497392">
    <property type="component" value="Unassembled WGS sequence"/>
</dbReference>
<gene>
    <name evidence="4" type="primary">g11208</name>
    <name evidence="4" type="ORF">VP750_LOCUS10036</name>
</gene>
<dbReference type="Gene3D" id="1.10.600.10">
    <property type="entry name" value="Farnesyl Diphosphate Synthase"/>
    <property type="match status" value="1"/>
</dbReference>
<evidence type="ECO:0000313" key="5">
    <source>
        <dbReference type="Proteomes" id="UP001497392"/>
    </source>
</evidence>
<protein>
    <recommendedName>
        <fullName evidence="2">15-cis-phytoene synthase</fullName>
        <ecNumber evidence="2">2.5.1.32</ecNumber>
    </recommendedName>
</protein>
<dbReference type="SUPFAM" id="SSF48576">
    <property type="entry name" value="Terpenoid synthases"/>
    <property type="match status" value="1"/>
</dbReference>
<organism evidence="4 5">
    <name type="scientific">Coccomyxa viridis</name>
    <dbReference type="NCBI Taxonomy" id="1274662"/>
    <lineage>
        <taxon>Eukaryota</taxon>
        <taxon>Viridiplantae</taxon>
        <taxon>Chlorophyta</taxon>
        <taxon>core chlorophytes</taxon>
        <taxon>Trebouxiophyceae</taxon>
        <taxon>Trebouxiophyceae incertae sedis</taxon>
        <taxon>Coccomyxaceae</taxon>
        <taxon>Coccomyxa</taxon>
    </lineage>
</organism>
<dbReference type="EMBL" id="CAXHTA020000018">
    <property type="protein sequence ID" value="CAL5228130.1"/>
    <property type="molecule type" value="Genomic_DNA"/>
</dbReference>
<evidence type="ECO:0000256" key="2">
    <source>
        <dbReference type="ARBA" id="ARBA00012396"/>
    </source>
</evidence>
<dbReference type="PANTHER" id="PTHR31480">
    <property type="entry name" value="BIFUNCTIONAL LYCOPENE CYCLASE/PHYTOENE SYNTHASE"/>
    <property type="match status" value="1"/>
</dbReference>
<name>A0ABP1G9X7_9CHLO</name>
<proteinExistence type="predicted"/>
<dbReference type="Pfam" id="PF00494">
    <property type="entry name" value="SQS_PSY"/>
    <property type="match status" value="1"/>
</dbReference>
<evidence type="ECO:0000256" key="3">
    <source>
        <dbReference type="ARBA" id="ARBA00022746"/>
    </source>
</evidence>
<evidence type="ECO:0000313" key="4">
    <source>
        <dbReference type="EMBL" id="CAL5228130.1"/>
    </source>
</evidence>
<sequence>MTQNLRSSLAYCVSQVRSYDYNNYVWVIQLAKELRVPTMVLRAFNAELAQIPDSVRQESLVQIRMQWWRDAVKSAYSGRPEPNPIILALREVIAPIPNTQSHLLRIVSTLEKDYMKSAPPSSLLDLEQYAEGTSSQLLYLQGRAASVSDEHFDHAASHLGKAVGMANLLRGTAYHAARRRSYMPQDICAREGVTDEDVLRGQNSEHVSSVAFEVAKQAKGHLEEARALGPQLQKQARTLLLPAVAADLYLQGLEKQNFNVFAPELQGGGFSPLWYQLQLKYRMLRGLF</sequence>
<reference evidence="4 5" key="1">
    <citation type="submission" date="2024-06" db="EMBL/GenBank/DDBJ databases">
        <authorList>
            <person name="Kraege A."/>
            <person name="Thomma B."/>
        </authorList>
    </citation>
    <scope>NUCLEOTIDE SEQUENCE [LARGE SCALE GENOMIC DNA]</scope>
</reference>
<comment type="caution">
    <text evidence="4">The sequence shown here is derived from an EMBL/GenBank/DDBJ whole genome shotgun (WGS) entry which is preliminary data.</text>
</comment>
<keyword evidence="3" id="KW-0125">Carotenoid biosynthesis</keyword>
<keyword evidence="5" id="KW-1185">Reference proteome</keyword>
<evidence type="ECO:0000256" key="1">
    <source>
        <dbReference type="ARBA" id="ARBA00001805"/>
    </source>
</evidence>
<accession>A0ABP1G9X7</accession>
<comment type="catalytic activity">
    <reaction evidence="1">
        <text>2 (2E,6E,10E)-geranylgeranyl diphosphate = 15-cis-phytoene + 2 diphosphate</text>
        <dbReference type="Rhea" id="RHEA:34475"/>
        <dbReference type="ChEBI" id="CHEBI:27787"/>
        <dbReference type="ChEBI" id="CHEBI:33019"/>
        <dbReference type="ChEBI" id="CHEBI:58756"/>
        <dbReference type="EC" id="2.5.1.32"/>
    </reaction>
</comment>